<organism evidence="2 4">
    <name type="scientific">Chryseobacterium indoltheticum</name>
    <dbReference type="NCBI Taxonomy" id="254"/>
    <lineage>
        <taxon>Bacteria</taxon>
        <taxon>Pseudomonadati</taxon>
        <taxon>Bacteroidota</taxon>
        <taxon>Flavobacteriia</taxon>
        <taxon>Flavobacteriales</taxon>
        <taxon>Weeksellaceae</taxon>
        <taxon>Chryseobacterium group</taxon>
        <taxon>Chryseobacterium</taxon>
    </lineage>
</organism>
<dbReference type="OrthoDB" id="8536512at2"/>
<gene>
    <name evidence="2" type="ORF">NCTC13560_02212</name>
    <name evidence="1" type="ORF">SAMN05421682_11032</name>
</gene>
<name>A0A381FB35_9FLAO</name>
<evidence type="ECO:0000313" key="4">
    <source>
        <dbReference type="Proteomes" id="UP000255231"/>
    </source>
</evidence>
<sequence>MNCEEAKQRISIRMLLESFSLFPAKENGKSAFYFALDREERTPSLFVDYVKNTAFDFGTGVSYDIISITRQINKCSVSDALNFLENINRILISEKHSGSEQMAPRYNINKVSEIQHPALIRYLKSRRVSEQSHWVREVHYQIKSRAYFGIGFQNNSGGFEIRSPYAKICLGKKDITLHKNMLNSENEIVIFEGFFDFLTYKKMMTDKLDYSDCLILNSVTMLFKAQNLLSDYRKISLFLDNDTAGEKAKNIIKNTYENVEDCSFIYRNVNDLNEWICSE</sequence>
<dbReference type="RefSeq" id="WP_076561561.1">
    <property type="nucleotide sequence ID" value="NZ_CP033929.1"/>
</dbReference>
<dbReference type="GO" id="GO:0006260">
    <property type="term" value="P:DNA replication"/>
    <property type="evidence" value="ECO:0007669"/>
    <property type="project" value="InterPro"/>
</dbReference>
<dbReference type="Proteomes" id="UP000185725">
    <property type="component" value="Unassembled WGS sequence"/>
</dbReference>
<dbReference type="EMBL" id="UFVS01000001">
    <property type="protein sequence ID" value="SUX43790.1"/>
    <property type="molecule type" value="Genomic_DNA"/>
</dbReference>
<dbReference type="SUPFAM" id="SSF56731">
    <property type="entry name" value="DNA primase core"/>
    <property type="match status" value="1"/>
</dbReference>
<dbReference type="GO" id="GO:0008270">
    <property type="term" value="F:zinc ion binding"/>
    <property type="evidence" value="ECO:0007669"/>
    <property type="project" value="InterPro"/>
</dbReference>
<dbReference type="GeneID" id="303673640"/>
<dbReference type="Proteomes" id="UP000255231">
    <property type="component" value="Unassembled WGS sequence"/>
</dbReference>
<evidence type="ECO:0000313" key="3">
    <source>
        <dbReference type="Proteomes" id="UP000185725"/>
    </source>
</evidence>
<dbReference type="EMBL" id="FTMF01000010">
    <property type="protein sequence ID" value="SIQ92020.1"/>
    <property type="molecule type" value="Genomic_DNA"/>
</dbReference>
<dbReference type="Gene3D" id="3.90.580.10">
    <property type="entry name" value="Zinc finger, CHC2-type domain"/>
    <property type="match status" value="1"/>
</dbReference>
<dbReference type="CDD" id="cd00188">
    <property type="entry name" value="TOPRIM"/>
    <property type="match status" value="1"/>
</dbReference>
<evidence type="ECO:0000313" key="2">
    <source>
        <dbReference type="EMBL" id="SUX43790.1"/>
    </source>
</evidence>
<accession>A0A381FB35</accession>
<dbReference type="GO" id="GO:0003677">
    <property type="term" value="F:DNA binding"/>
    <property type="evidence" value="ECO:0007669"/>
    <property type="project" value="InterPro"/>
</dbReference>
<evidence type="ECO:0000313" key="1">
    <source>
        <dbReference type="EMBL" id="SIQ92020.1"/>
    </source>
</evidence>
<dbReference type="SUPFAM" id="SSF57783">
    <property type="entry name" value="Zinc beta-ribbon"/>
    <property type="match status" value="1"/>
</dbReference>
<dbReference type="Pfam" id="PF13155">
    <property type="entry name" value="Toprim_2"/>
    <property type="match status" value="1"/>
</dbReference>
<dbReference type="InterPro" id="IPR036977">
    <property type="entry name" value="DNA_primase_Znf_CHC2"/>
</dbReference>
<reference evidence="1 3" key="1">
    <citation type="submission" date="2017-01" db="EMBL/GenBank/DDBJ databases">
        <authorList>
            <person name="Varghese N."/>
            <person name="Submissions S."/>
        </authorList>
    </citation>
    <scope>NUCLEOTIDE SEQUENCE [LARGE SCALE GENOMIC DNA]</scope>
    <source>
        <strain evidence="1 3">ATCC 27950</strain>
    </source>
</reference>
<proteinExistence type="predicted"/>
<dbReference type="KEGG" id="cil:EG358_08000"/>
<dbReference type="Gene3D" id="3.40.1360.10">
    <property type="match status" value="1"/>
</dbReference>
<dbReference type="AlphaFoldDB" id="A0A381FB35"/>
<protein>
    <submittedName>
        <fullName evidence="2">DNA primase (Bacterial type)</fullName>
    </submittedName>
    <submittedName>
        <fullName evidence="1">Toprim-like</fullName>
    </submittedName>
</protein>
<keyword evidence="3" id="KW-1185">Reference proteome</keyword>
<reference evidence="2 4" key="2">
    <citation type="submission" date="2018-06" db="EMBL/GenBank/DDBJ databases">
        <authorList>
            <consortium name="Pathogen Informatics"/>
            <person name="Doyle S."/>
        </authorList>
    </citation>
    <scope>NUCLEOTIDE SEQUENCE [LARGE SCALE GENOMIC DNA]</scope>
    <source>
        <strain evidence="2 4">NCTC13560</strain>
    </source>
</reference>